<dbReference type="GO" id="GO:0005634">
    <property type="term" value="C:nucleus"/>
    <property type="evidence" value="ECO:0000318"/>
    <property type="project" value="GO_Central"/>
</dbReference>
<evidence type="ECO:0000256" key="3">
    <source>
        <dbReference type="ARBA" id="ARBA00022553"/>
    </source>
</evidence>
<dbReference type="Pfam" id="PF25790">
    <property type="entry name" value="BCD1"/>
    <property type="match status" value="1"/>
</dbReference>
<feature type="domain" description="HIT-type" evidence="14">
    <location>
        <begin position="102"/>
        <end position="136"/>
    </location>
</feature>
<keyword evidence="6" id="KW-0862">Zinc</keyword>
<sequence>STVLWGWEGRGGGAEGKGEKEGLAAERGAVEGEEERTVHFTLLCLSSLIYKMGMKTVSLTLDNLIPLYLPQHLEQCSARSNRLTNTNIINVINVSSFVFSSCETCGSEEAKYRCPRCLKCSCSLACVKKHKTDLVCSGIRDKTAFVSKKEFTDMNLLSDYRFLEDAGRSADCAARDIFLRRPSTHKFLNYMKNRARRLNIDLKILPVGFTKRRENSTMFNKKEQRFYWHLKLLFPQSNAEYTEKRVPEDKTLHEILRTYIDPEKSDPVIRQRLKAYTLSQADIQILMKIENMQQNLVRYCELDSSKSLLDNLKNKVVIEYPTLHVVLKGSKNDMVVLGQGKYEFSSCYALLR</sequence>
<evidence type="ECO:0000313" key="15">
    <source>
        <dbReference type="Ensembl" id="ENSOANP00000046408.1"/>
    </source>
</evidence>
<proteinExistence type="inferred from homology"/>
<evidence type="ECO:0000256" key="6">
    <source>
        <dbReference type="ARBA" id="ARBA00022833"/>
    </source>
</evidence>
<evidence type="ECO:0000313" key="16">
    <source>
        <dbReference type="Proteomes" id="UP000002279"/>
    </source>
</evidence>
<dbReference type="PROSITE" id="PS51083">
    <property type="entry name" value="ZF_HIT"/>
    <property type="match status" value="1"/>
</dbReference>
<evidence type="ECO:0000256" key="9">
    <source>
        <dbReference type="ARBA" id="ARBA00049654"/>
    </source>
</evidence>
<dbReference type="AlphaFoldDB" id="A0A6I8NYE3"/>
<dbReference type="GO" id="GO:0000463">
    <property type="term" value="P:maturation of LSU-rRNA from tricistronic rRNA transcript (SSU-rRNA, 5.8S rRNA, LSU-rRNA)"/>
    <property type="evidence" value="ECO:0000318"/>
    <property type="project" value="GO_Central"/>
</dbReference>
<dbReference type="SUPFAM" id="SSF144232">
    <property type="entry name" value="HIT/MYND zinc finger-like"/>
    <property type="match status" value="1"/>
</dbReference>
<dbReference type="Ensembl" id="ENSOANT00000063153.1">
    <property type="protein sequence ID" value="ENSOANP00000046408.1"/>
    <property type="gene ID" value="ENSOANG00000032029.2"/>
</dbReference>
<gene>
    <name evidence="15" type="primary">ZNHIT6</name>
</gene>
<keyword evidence="2" id="KW-0690">Ribosome biogenesis</keyword>
<dbReference type="CDD" id="cd23023">
    <property type="entry name" value="zf-HIT_BCD1"/>
    <property type="match status" value="1"/>
</dbReference>
<dbReference type="FunFam" id="3.30.60.190:FF:000001">
    <property type="entry name" value="box C/D snoRNA protein 1"/>
    <property type="match status" value="1"/>
</dbReference>
<dbReference type="Gene3D" id="3.30.60.190">
    <property type="match status" value="1"/>
</dbReference>
<evidence type="ECO:0000256" key="1">
    <source>
        <dbReference type="ARBA" id="ARBA00022499"/>
    </source>
</evidence>
<dbReference type="GO" id="GO:0070761">
    <property type="term" value="C:pre-snoRNP complex"/>
    <property type="evidence" value="ECO:0000318"/>
    <property type="project" value="GO_Central"/>
</dbReference>
<dbReference type="Proteomes" id="UP000002279">
    <property type="component" value="Chromosome 4"/>
</dbReference>
<reference evidence="15 16" key="1">
    <citation type="journal article" date="2008" name="Nature">
        <title>Genome analysis of the platypus reveals unique signatures of evolution.</title>
        <authorList>
            <person name="Warren W.C."/>
            <person name="Hillier L.W."/>
            <person name="Marshall Graves J.A."/>
            <person name="Birney E."/>
            <person name="Ponting C.P."/>
            <person name="Grutzner F."/>
            <person name="Belov K."/>
            <person name="Miller W."/>
            <person name="Clarke L."/>
            <person name="Chinwalla A.T."/>
            <person name="Yang S.P."/>
            <person name="Heger A."/>
            <person name="Locke D.P."/>
            <person name="Miethke P."/>
            <person name="Waters P.D."/>
            <person name="Veyrunes F."/>
            <person name="Fulton L."/>
            <person name="Fulton B."/>
            <person name="Graves T."/>
            <person name="Wallis J."/>
            <person name="Puente X.S."/>
            <person name="Lopez-Otin C."/>
            <person name="Ordonez G.R."/>
            <person name="Eichler E.E."/>
            <person name="Chen L."/>
            <person name="Cheng Z."/>
            <person name="Deakin J.E."/>
            <person name="Alsop A."/>
            <person name="Thompson K."/>
            <person name="Kirby P."/>
            <person name="Papenfuss A.T."/>
            <person name="Wakefield M.J."/>
            <person name="Olender T."/>
            <person name="Lancet D."/>
            <person name="Huttley G.A."/>
            <person name="Smit A.F."/>
            <person name="Pask A."/>
            <person name="Temple-Smith P."/>
            <person name="Batzer M.A."/>
            <person name="Walker J.A."/>
            <person name="Konkel M.K."/>
            <person name="Harris R.S."/>
            <person name="Whittington C.M."/>
            <person name="Wong E.S."/>
            <person name="Gemmell N.J."/>
            <person name="Buschiazzo E."/>
            <person name="Vargas Jentzsch I.M."/>
            <person name="Merkel A."/>
            <person name="Schmitz J."/>
            <person name="Zemann A."/>
            <person name="Churakov G."/>
            <person name="Kriegs J.O."/>
            <person name="Brosius J."/>
            <person name="Murchison E.P."/>
            <person name="Sachidanandam R."/>
            <person name="Smith C."/>
            <person name="Hannon G.J."/>
            <person name="Tsend-Ayush E."/>
            <person name="McMillan D."/>
            <person name="Attenborough R."/>
            <person name="Rens W."/>
            <person name="Ferguson-Smith M."/>
            <person name="Lefevre C.M."/>
            <person name="Sharp J.A."/>
            <person name="Nicholas K.R."/>
            <person name="Ray D.A."/>
            <person name="Kube M."/>
            <person name="Reinhardt R."/>
            <person name="Pringle T.H."/>
            <person name="Taylor J."/>
            <person name="Jones R.C."/>
            <person name="Nixon B."/>
            <person name="Dacheux J.L."/>
            <person name="Niwa H."/>
            <person name="Sekita Y."/>
            <person name="Huang X."/>
            <person name="Stark A."/>
            <person name="Kheradpour P."/>
            <person name="Kellis M."/>
            <person name="Flicek P."/>
            <person name="Chen Y."/>
            <person name="Webber C."/>
            <person name="Hardison R."/>
            <person name="Nelson J."/>
            <person name="Hallsworth-Pepin K."/>
            <person name="Delehaunty K."/>
            <person name="Markovic C."/>
            <person name="Minx P."/>
            <person name="Feng Y."/>
            <person name="Kremitzki C."/>
            <person name="Mitreva M."/>
            <person name="Glasscock J."/>
            <person name="Wylie T."/>
            <person name="Wohldmann P."/>
            <person name="Thiru P."/>
            <person name="Nhan M.N."/>
            <person name="Pohl C.S."/>
            <person name="Smith S.M."/>
            <person name="Hou S."/>
            <person name="Nefedov M."/>
            <person name="de Jong P.J."/>
            <person name="Renfree M.B."/>
            <person name="Mardis E.R."/>
            <person name="Wilson R.K."/>
        </authorList>
    </citation>
    <scope>NUCLEOTIDE SEQUENCE [LARGE SCALE GENOMIC DNA]</scope>
    <source>
        <strain evidence="15 16">Glennie</strain>
    </source>
</reference>
<dbReference type="GO" id="GO:0000492">
    <property type="term" value="P:box C/D snoRNP assembly"/>
    <property type="evidence" value="ECO:0000318"/>
    <property type="project" value="GO_Central"/>
</dbReference>
<dbReference type="PANTHER" id="PTHR13483">
    <property type="entry name" value="BOX C_D SNORNA PROTEIN 1-RELATED"/>
    <property type="match status" value="1"/>
</dbReference>
<keyword evidence="16" id="KW-1185">Reference proteome</keyword>
<keyword evidence="7" id="KW-0832">Ubl conjugation</keyword>
<keyword evidence="5 13" id="KW-0863">Zinc-finger</keyword>
<dbReference type="InterPro" id="IPR051639">
    <property type="entry name" value="BCD1"/>
</dbReference>
<reference evidence="15" key="2">
    <citation type="submission" date="2025-08" db="UniProtKB">
        <authorList>
            <consortium name="Ensembl"/>
        </authorList>
    </citation>
    <scope>IDENTIFICATION</scope>
    <source>
        <strain evidence="15">Glennie</strain>
    </source>
</reference>
<protein>
    <recommendedName>
        <fullName evidence="11">Box C/D snoRNA protein 1</fullName>
    </recommendedName>
    <alternativeName>
        <fullName evidence="12">Zinc finger HIT domain-containing protein 6</fullName>
    </alternativeName>
</protein>
<keyword evidence="3" id="KW-0597">Phosphoprotein</keyword>
<evidence type="ECO:0000256" key="4">
    <source>
        <dbReference type="ARBA" id="ARBA00022723"/>
    </source>
</evidence>
<name>A0A6I8NYE3_ORNAN</name>
<dbReference type="InterPro" id="IPR007529">
    <property type="entry name" value="Znf_HIT"/>
</dbReference>
<keyword evidence="4" id="KW-0479">Metal-binding</keyword>
<evidence type="ECO:0000256" key="12">
    <source>
        <dbReference type="ARBA" id="ARBA00077531"/>
    </source>
</evidence>
<evidence type="ECO:0000259" key="14">
    <source>
        <dbReference type="PROSITE" id="PS51083"/>
    </source>
</evidence>
<accession>A0A6I8NYE3</accession>
<reference evidence="15" key="3">
    <citation type="submission" date="2025-09" db="UniProtKB">
        <authorList>
            <consortium name="Ensembl"/>
        </authorList>
    </citation>
    <scope>IDENTIFICATION</scope>
    <source>
        <strain evidence="15">Glennie</strain>
    </source>
</reference>
<dbReference type="InParanoid" id="A0A6I8NYE3"/>
<keyword evidence="1" id="KW-1017">Isopeptide bond</keyword>
<comment type="function">
    <text evidence="8">Required for box C/D snoRNAs accumulation involved in snoRNA processing, snoRNA transport to the nucleolus and ribosome biogenesis.</text>
</comment>
<comment type="subunit">
    <text evidence="10">Interacts with FBL, SNU13, NOP58, NUFIP1, RUVBL1, RUVBL2 and TAF9. Interacts (via HIT-type zinc finger) with the RUVBL1/RUVBL2 complex in the presence of ADP.</text>
</comment>
<dbReference type="Bgee" id="ENSOANG00000032029">
    <property type="expression patterns" value="Expressed in ovary and 8 other cell types or tissues"/>
</dbReference>
<dbReference type="PANTHER" id="PTHR13483:SF3">
    <property type="entry name" value="BOX C_D SNORNA PROTEIN 1"/>
    <property type="match status" value="1"/>
</dbReference>
<evidence type="ECO:0000256" key="13">
    <source>
        <dbReference type="PROSITE-ProRule" id="PRU00453"/>
    </source>
</evidence>
<dbReference type="FunCoup" id="A0A6I8NYE3">
    <property type="interactions" value="1509"/>
</dbReference>
<dbReference type="GO" id="GO:0008270">
    <property type="term" value="F:zinc ion binding"/>
    <property type="evidence" value="ECO:0007669"/>
    <property type="project" value="UniProtKB-UniRule"/>
</dbReference>
<dbReference type="Pfam" id="PF04438">
    <property type="entry name" value="zf-HIT"/>
    <property type="match status" value="1"/>
</dbReference>
<dbReference type="InterPro" id="IPR057721">
    <property type="entry name" value="BCD1_alpha/beta"/>
</dbReference>
<evidence type="ECO:0000256" key="8">
    <source>
        <dbReference type="ARBA" id="ARBA00049598"/>
    </source>
</evidence>
<evidence type="ECO:0000256" key="5">
    <source>
        <dbReference type="ARBA" id="ARBA00022771"/>
    </source>
</evidence>
<dbReference type="GeneTree" id="ENSGT00390000017201"/>
<evidence type="ECO:0000256" key="7">
    <source>
        <dbReference type="ARBA" id="ARBA00022843"/>
    </source>
</evidence>
<evidence type="ECO:0000256" key="10">
    <source>
        <dbReference type="ARBA" id="ARBA00061949"/>
    </source>
</evidence>
<evidence type="ECO:0000256" key="11">
    <source>
        <dbReference type="ARBA" id="ARBA00068630"/>
    </source>
</evidence>
<evidence type="ECO:0000256" key="2">
    <source>
        <dbReference type="ARBA" id="ARBA00022517"/>
    </source>
</evidence>
<organism evidence="15 16">
    <name type="scientific">Ornithorhynchus anatinus</name>
    <name type="common">Duckbill platypus</name>
    <dbReference type="NCBI Taxonomy" id="9258"/>
    <lineage>
        <taxon>Eukaryota</taxon>
        <taxon>Metazoa</taxon>
        <taxon>Chordata</taxon>
        <taxon>Craniata</taxon>
        <taxon>Vertebrata</taxon>
        <taxon>Euteleostomi</taxon>
        <taxon>Mammalia</taxon>
        <taxon>Monotremata</taxon>
        <taxon>Ornithorhynchidae</taxon>
        <taxon>Ornithorhynchus</taxon>
    </lineage>
</organism>
<comment type="similarity">
    <text evidence="9">Belongs to the BCD1 family.</text>
</comment>